<dbReference type="InterPro" id="IPR003533">
    <property type="entry name" value="Doublecortin_dom"/>
</dbReference>
<feature type="compositionally biased region" description="Polar residues" evidence="1">
    <location>
        <begin position="20"/>
        <end position="35"/>
    </location>
</feature>
<keyword evidence="3" id="KW-0808">Transferase</keyword>
<dbReference type="PANTHER" id="PTHR23004">
    <property type="entry name" value="DOUBLECORTIN DOMAIN CONTAINING 2"/>
    <property type="match status" value="1"/>
</dbReference>
<feature type="compositionally biased region" description="Basic and acidic residues" evidence="1">
    <location>
        <begin position="161"/>
        <end position="170"/>
    </location>
</feature>
<dbReference type="GO" id="GO:0016301">
    <property type="term" value="F:kinase activity"/>
    <property type="evidence" value="ECO:0007669"/>
    <property type="project" value="UniProtKB-KW"/>
</dbReference>
<feature type="region of interest" description="Disordered" evidence="1">
    <location>
        <begin position="1"/>
        <end position="47"/>
    </location>
</feature>
<accession>A0A0B2VX72</accession>
<keyword evidence="3" id="KW-0418">Kinase</keyword>
<feature type="compositionally biased region" description="Basic and acidic residues" evidence="1">
    <location>
        <begin position="379"/>
        <end position="391"/>
    </location>
</feature>
<evidence type="ECO:0000256" key="1">
    <source>
        <dbReference type="SAM" id="MobiDB-lite"/>
    </source>
</evidence>
<evidence type="ECO:0000313" key="4">
    <source>
        <dbReference type="Proteomes" id="UP000031036"/>
    </source>
</evidence>
<feature type="compositionally biased region" description="Basic residues" evidence="1">
    <location>
        <begin position="201"/>
        <end position="210"/>
    </location>
</feature>
<evidence type="ECO:0000259" key="2">
    <source>
        <dbReference type="PROSITE" id="PS50309"/>
    </source>
</evidence>
<organism evidence="3 4">
    <name type="scientific">Toxocara canis</name>
    <name type="common">Canine roundworm</name>
    <dbReference type="NCBI Taxonomy" id="6265"/>
    <lineage>
        <taxon>Eukaryota</taxon>
        <taxon>Metazoa</taxon>
        <taxon>Ecdysozoa</taxon>
        <taxon>Nematoda</taxon>
        <taxon>Chromadorea</taxon>
        <taxon>Rhabditida</taxon>
        <taxon>Spirurina</taxon>
        <taxon>Ascaridomorpha</taxon>
        <taxon>Ascaridoidea</taxon>
        <taxon>Toxocaridae</taxon>
        <taxon>Toxocara</taxon>
    </lineage>
</organism>
<keyword evidence="4" id="KW-1185">Reference proteome</keyword>
<dbReference type="Proteomes" id="UP000031036">
    <property type="component" value="Unassembled WGS sequence"/>
</dbReference>
<feature type="compositionally biased region" description="Basic and acidic residues" evidence="1">
    <location>
        <begin position="211"/>
        <end position="223"/>
    </location>
</feature>
<dbReference type="GO" id="GO:0005874">
    <property type="term" value="C:microtubule"/>
    <property type="evidence" value="ECO:0007669"/>
    <property type="project" value="TreeGrafter"/>
</dbReference>
<feature type="compositionally biased region" description="Basic residues" evidence="1">
    <location>
        <begin position="240"/>
        <end position="250"/>
    </location>
</feature>
<dbReference type="GO" id="GO:0035556">
    <property type="term" value="P:intracellular signal transduction"/>
    <property type="evidence" value="ECO:0007669"/>
    <property type="project" value="InterPro"/>
</dbReference>
<dbReference type="SMART" id="SM00537">
    <property type="entry name" value="DCX"/>
    <property type="match status" value="1"/>
</dbReference>
<dbReference type="GO" id="GO:0005815">
    <property type="term" value="C:microtubule organizing center"/>
    <property type="evidence" value="ECO:0007669"/>
    <property type="project" value="TreeGrafter"/>
</dbReference>
<dbReference type="EMBL" id="JPKZ01000265">
    <property type="protein sequence ID" value="KHN88141.1"/>
    <property type="molecule type" value="Genomic_DNA"/>
</dbReference>
<dbReference type="Pfam" id="PF03607">
    <property type="entry name" value="DCX"/>
    <property type="match status" value="1"/>
</dbReference>
<sequence>MMEAAGALTGVAKSTKKKVVQNSTNLSSGESKPTTASSASKRASMPSSSLAGKRIRIYRNGDIFFKGLKVVINTRQINSVQAFLDVINERIGLTHGAKRLYTVSGQHVKTMDEIENDKEYVAATNVFTPLNYGQLKVPFTCNETSKFHSEAPSKHPLRISRSNEPRKERAQANTKRAGSLAPPVKHAAINAQPNGNPTTATKKKLVKRKVMQKEEATKLERSPQEACSENSVSAQTNSLKQKKKVLKKKVKIPEETRKYFSPPPDSSSPASTITRAQSIIEHISINERTPTPLPVREELDCEEDDRKSDSIPSSAVGSSKRDLEVRDHSEEERKVSSEQSSEETKGDFHSGDENSEKAEEQLQANDENGVVCTKQASTESKERSPRSEMNEKYPVGGQ</sequence>
<dbReference type="InterPro" id="IPR036572">
    <property type="entry name" value="Doublecortin_dom_sf"/>
</dbReference>
<dbReference type="PROSITE" id="PS50309">
    <property type="entry name" value="DC"/>
    <property type="match status" value="1"/>
</dbReference>
<feature type="region of interest" description="Disordered" evidence="1">
    <location>
        <begin position="146"/>
        <end position="398"/>
    </location>
</feature>
<feature type="compositionally biased region" description="Low complexity" evidence="1">
    <location>
        <begin position="36"/>
        <end position="47"/>
    </location>
</feature>
<protein>
    <submittedName>
        <fullName evidence="3">Serine/threonine-protein kinase zyg-8</fullName>
    </submittedName>
</protein>
<dbReference type="STRING" id="6265.A0A0B2VX72"/>
<dbReference type="AlphaFoldDB" id="A0A0B2VX72"/>
<proteinExistence type="predicted"/>
<dbReference type="Gene3D" id="3.10.20.230">
    <property type="entry name" value="Doublecortin domain"/>
    <property type="match status" value="1"/>
</dbReference>
<feature type="domain" description="Doublecortin" evidence="2">
    <location>
        <begin position="53"/>
        <end position="133"/>
    </location>
</feature>
<reference evidence="3 4" key="1">
    <citation type="submission" date="2014-11" db="EMBL/GenBank/DDBJ databases">
        <title>Genetic blueprint of the zoonotic pathogen Toxocara canis.</title>
        <authorList>
            <person name="Zhu X.-Q."/>
            <person name="Korhonen P.K."/>
            <person name="Cai H."/>
            <person name="Young N.D."/>
            <person name="Nejsum P."/>
            <person name="von Samson-Himmelstjerna G."/>
            <person name="Boag P.R."/>
            <person name="Tan P."/>
            <person name="Li Q."/>
            <person name="Min J."/>
            <person name="Yang Y."/>
            <person name="Wang X."/>
            <person name="Fang X."/>
            <person name="Hall R.S."/>
            <person name="Hofmann A."/>
            <person name="Sternberg P.W."/>
            <person name="Jex A.R."/>
            <person name="Gasser R.B."/>
        </authorList>
    </citation>
    <scope>NUCLEOTIDE SEQUENCE [LARGE SCALE GENOMIC DNA]</scope>
    <source>
        <strain evidence="3">PN_DK_2014</strain>
    </source>
</reference>
<name>A0A0B2VX72_TOXCA</name>
<gene>
    <name evidence="3" type="primary">zyg-8</name>
    <name evidence="3" type="ORF">Tcan_15985</name>
</gene>
<evidence type="ECO:0000313" key="3">
    <source>
        <dbReference type="EMBL" id="KHN88141.1"/>
    </source>
</evidence>
<dbReference type="SUPFAM" id="SSF89837">
    <property type="entry name" value="Doublecortin (DC)"/>
    <property type="match status" value="1"/>
</dbReference>
<feature type="compositionally biased region" description="Polar residues" evidence="1">
    <location>
        <begin position="191"/>
        <end position="200"/>
    </location>
</feature>
<feature type="compositionally biased region" description="Basic and acidic residues" evidence="1">
    <location>
        <begin position="319"/>
        <end position="360"/>
    </location>
</feature>
<feature type="compositionally biased region" description="Polar residues" evidence="1">
    <location>
        <begin position="225"/>
        <end position="238"/>
    </location>
</feature>
<dbReference type="OrthoDB" id="1738954at2759"/>
<comment type="caution">
    <text evidence="3">The sequence shown here is derived from an EMBL/GenBank/DDBJ whole genome shotgun (WGS) entry which is preliminary data.</text>
</comment>
<dbReference type="CDD" id="cd01617">
    <property type="entry name" value="DCX"/>
    <property type="match status" value="1"/>
</dbReference>
<dbReference type="PANTHER" id="PTHR23004:SF11">
    <property type="entry name" value="PROTEIN RPI-1"/>
    <property type="match status" value="1"/>
</dbReference>